<keyword evidence="6 11" id="KW-0547">Nucleotide-binding</keyword>
<keyword evidence="5 11" id="KW-0479">Metal-binding</keyword>
<dbReference type="HAMAP" id="MF_00451">
    <property type="entry name" value="NDP_kinase"/>
    <property type="match status" value="1"/>
</dbReference>
<evidence type="ECO:0000256" key="6">
    <source>
        <dbReference type="ARBA" id="ARBA00022741"/>
    </source>
</evidence>
<protein>
    <recommendedName>
        <fullName evidence="3 11">Nucleoside diphosphate kinase</fullName>
        <shortName evidence="11">NDK</shortName>
        <shortName evidence="11">NDP kinase</shortName>
        <ecNumber evidence="2 11">2.7.4.6</ecNumber>
    </recommendedName>
    <alternativeName>
        <fullName evidence="11">Nucleoside-2-P kinase</fullName>
    </alternativeName>
</protein>
<keyword evidence="8 11" id="KW-0067">ATP-binding</keyword>
<feature type="binding site" evidence="11 12">
    <location>
        <position position="91"/>
    </location>
    <ligand>
        <name>ATP</name>
        <dbReference type="ChEBI" id="CHEBI:30616"/>
    </ligand>
</feature>
<dbReference type="InterPro" id="IPR034907">
    <property type="entry name" value="NDK-like_dom"/>
</dbReference>
<dbReference type="EMBL" id="DSLG01000006">
    <property type="protein sequence ID" value="HEA87427.1"/>
    <property type="molecule type" value="Genomic_DNA"/>
</dbReference>
<evidence type="ECO:0000259" key="14">
    <source>
        <dbReference type="SMART" id="SM00562"/>
    </source>
</evidence>
<dbReference type="SUPFAM" id="SSF54919">
    <property type="entry name" value="Nucleoside diphosphate kinase, NDK"/>
    <property type="match status" value="1"/>
</dbReference>
<dbReference type="FunFam" id="3.30.70.141:FF:000003">
    <property type="entry name" value="Nucleoside diphosphate kinase"/>
    <property type="match status" value="1"/>
</dbReference>
<evidence type="ECO:0000256" key="4">
    <source>
        <dbReference type="ARBA" id="ARBA00022679"/>
    </source>
</evidence>
<evidence type="ECO:0000256" key="11">
    <source>
        <dbReference type="HAMAP-Rule" id="MF_00451"/>
    </source>
</evidence>
<dbReference type="GO" id="GO:0004550">
    <property type="term" value="F:nucleoside diphosphate kinase activity"/>
    <property type="evidence" value="ECO:0007669"/>
    <property type="project" value="UniProtKB-UniRule"/>
</dbReference>
<keyword evidence="9 11" id="KW-0460">Magnesium</keyword>
<evidence type="ECO:0000256" key="10">
    <source>
        <dbReference type="ARBA" id="ARBA00023080"/>
    </source>
</evidence>
<evidence type="ECO:0000256" key="12">
    <source>
        <dbReference type="PROSITE-ProRule" id="PRU00706"/>
    </source>
</evidence>
<dbReference type="Gene3D" id="3.30.70.141">
    <property type="entry name" value="Nucleoside diphosphate kinase-like domain"/>
    <property type="match status" value="1"/>
</dbReference>
<dbReference type="NCBIfam" id="NF001908">
    <property type="entry name" value="PRK00668.1"/>
    <property type="match status" value="1"/>
</dbReference>
<feature type="binding site" evidence="11 12">
    <location>
        <position position="102"/>
    </location>
    <ligand>
        <name>ATP</name>
        <dbReference type="ChEBI" id="CHEBI:30616"/>
    </ligand>
</feature>
<comment type="subunit">
    <text evidence="11">Homotetramer.</text>
</comment>
<name>A0A7C1SH69_UNCW3</name>
<accession>A0A7C1SH69</accession>
<comment type="subcellular location">
    <subcellularLocation>
        <location evidence="11">Cytoplasm</location>
    </subcellularLocation>
</comment>
<evidence type="ECO:0000313" key="15">
    <source>
        <dbReference type="EMBL" id="HEA87427.1"/>
    </source>
</evidence>
<organism evidence="15">
    <name type="scientific">candidate division WOR-3 bacterium</name>
    <dbReference type="NCBI Taxonomy" id="2052148"/>
    <lineage>
        <taxon>Bacteria</taxon>
        <taxon>Bacteria division WOR-3</taxon>
    </lineage>
</organism>
<keyword evidence="11" id="KW-0597">Phosphoprotein</keyword>
<dbReference type="GO" id="GO:0006241">
    <property type="term" value="P:CTP biosynthetic process"/>
    <property type="evidence" value="ECO:0007669"/>
    <property type="project" value="UniProtKB-UniRule"/>
</dbReference>
<keyword evidence="11" id="KW-0963">Cytoplasm</keyword>
<dbReference type="GO" id="GO:0005737">
    <property type="term" value="C:cytoplasm"/>
    <property type="evidence" value="ECO:0007669"/>
    <property type="project" value="UniProtKB-SubCell"/>
</dbReference>
<dbReference type="InterPro" id="IPR001564">
    <property type="entry name" value="Nucleoside_diP_kinase"/>
</dbReference>
<keyword evidence="7 11" id="KW-0418">Kinase</keyword>
<comment type="caution">
    <text evidence="15">The sequence shown here is derived from an EMBL/GenBank/DDBJ whole genome shotgun (WGS) entry which is preliminary data.</text>
</comment>
<reference evidence="15" key="1">
    <citation type="journal article" date="2020" name="mSystems">
        <title>Genome- and Community-Level Interaction Insights into Carbon Utilization and Element Cycling Functions of Hydrothermarchaeota in Hydrothermal Sediment.</title>
        <authorList>
            <person name="Zhou Z."/>
            <person name="Liu Y."/>
            <person name="Xu W."/>
            <person name="Pan J."/>
            <person name="Luo Z.H."/>
            <person name="Li M."/>
        </authorList>
    </citation>
    <scope>NUCLEOTIDE SEQUENCE [LARGE SCALE GENOMIC DNA]</scope>
    <source>
        <strain evidence="15">SpSt-265</strain>
        <strain evidence="16">SpSt-465</strain>
    </source>
</reference>
<dbReference type="PANTHER" id="PTHR46161:SF3">
    <property type="entry name" value="NUCLEOSIDE DIPHOSPHATE KINASE DDB_G0292928-RELATED"/>
    <property type="match status" value="1"/>
</dbReference>
<evidence type="ECO:0000313" key="16">
    <source>
        <dbReference type="EMBL" id="HFJ53270.1"/>
    </source>
</evidence>
<feature type="domain" description="Nucleoside diphosphate kinase-like" evidence="14">
    <location>
        <begin position="1"/>
        <end position="137"/>
    </location>
</feature>
<comment type="function">
    <text evidence="11">Major role in the synthesis of nucleoside triphosphates other than ATP. The ATP gamma phosphate is transferred to the NDP beta phosphate via a ping-pong mechanism, using a phosphorylated active-site intermediate.</text>
</comment>
<feature type="binding site" evidence="11 12">
    <location>
        <position position="112"/>
    </location>
    <ligand>
        <name>ATP</name>
        <dbReference type="ChEBI" id="CHEBI:30616"/>
    </ligand>
</feature>
<keyword evidence="10 11" id="KW-0546">Nucleotide metabolism</keyword>
<dbReference type="InterPro" id="IPR036850">
    <property type="entry name" value="NDK-like_dom_sf"/>
</dbReference>
<dbReference type="PROSITE" id="PS51374">
    <property type="entry name" value="NDPK_LIKE"/>
    <property type="match status" value="1"/>
</dbReference>
<feature type="active site" description="Pros-phosphohistidine intermediate" evidence="11 12">
    <location>
        <position position="115"/>
    </location>
</feature>
<dbReference type="EMBL" id="DSTU01000002">
    <property type="protein sequence ID" value="HFJ53270.1"/>
    <property type="molecule type" value="Genomic_DNA"/>
</dbReference>
<comment type="catalytic activity">
    <reaction evidence="11">
        <text>a ribonucleoside 5'-diphosphate + ATP = a ribonucleoside 5'-triphosphate + ADP</text>
        <dbReference type="Rhea" id="RHEA:18113"/>
        <dbReference type="ChEBI" id="CHEBI:30616"/>
        <dbReference type="ChEBI" id="CHEBI:57930"/>
        <dbReference type="ChEBI" id="CHEBI:61557"/>
        <dbReference type="ChEBI" id="CHEBI:456216"/>
        <dbReference type="EC" id="2.7.4.6"/>
    </reaction>
</comment>
<dbReference type="GO" id="GO:0046872">
    <property type="term" value="F:metal ion binding"/>
    <property type="evidence" value="ECO:0007669"/>
    <property type="project" value="UniProtKB-KW"/>
</dbReference>
<evidence type="ECO:0000256" key="1">
    <source>
        <dbReference type="ARBA" id="ARBA00008142"/>
    </source>
</evidence>
<evidence type="ECO:0000256" key="9">
    <source>
        <dbReference type="ARBA" id="ARBA00022842"/>
    </source>
</evidence>
<dbReference type="GO" id="GO:0006183">
    <property type="term" value="P:GTP biosynthetic process"/>
    <property type="evidence" value="ECO:0007669"/>
    <property type="project" value="UniProtKB-UniRule"/>
</dbReference>
<evidence type="ECO:0000256" key="8">
    <source>
        <dbReference type="ARBA" id="ARBA00022840"/>
    </source>
</evidence>
<evidence type="ECO:0000256" key="3">
    <source>
        <dbReference type="ARBA" id="ARBA00017632"/>
    </source>
</evidence>
<feature type="binding site" evidence="11 12">
    <location>
        <position position="9"/>
    </location>
    <ligand>
        <name>ATP</name>
        <dbReference type="ChEBI" id="CHEBI:30616"/>
    </ligand>
</feature>
<dbReference type="GO" id="GO:0005524">
    <property type="term" value="F:ATP binding"/>
    <property type="evidence" value="ECO:0007669"/>
    <property type="project" value="UniProtKB-UniRule"/>
</dbReference>
<dbReference type="EC" id="2.7.4.6" evidence="2 11"/>
<evidence type="ECO:0000256" key="2">
    <source>
        <dbReference type="ARBA" id="ARBA00012966"/>
    </source>
</evidence>
<proteinExistence type="inferred from homology"/>
<dbReference type="AlphaFoldDB" id="A0A7C1SH69"/>
<dbReference type="GO" id="GO:0006228">
    <property type="term" value="P:UTP biosynthetic process"/>
    <property type="evidence" value="ECO:0007669"/>
    <property type="project" value="UniProtKB-UniRule"/>
</dbReference>
<sequence>MEQTLLVIKPDAVARGVIGEIITTIERAGLKIAGLVMRRLSRTEAEEFYAIHRGKEFFAGLVEFIISGPVVALLVEGENARQRVRELAGATDPARAADGTLRQRFGSSVRQNAVHAANPAEDVEREIRFFFGNLSQP</sequence>
<dbReference type="Pfam" id="PF00334">
    <property type="entry name" value="NDK"/>
    <property type="match status" value="1"/>
</dbReference>
<dbReference type="PANTHER" id="PTHR46161">
    <property type="entry name" value="NUCLEOSIDE DIPHOSPHATE KINASE"/>
    <property type="match status" value="1"/>
</dbReference>
<evidence type="ECO:0000256" key="13">
    <source>
        <dbReference type="RuleBase" id="RU004011"/>
    </source>
</evidence>
<feature type="binding site" evidence="11 12">
    <location>
        <position position="85"/>
    </location>
    <ligand>
        <name>ATP</name>
        <dbReference type="ChEBI" id="CHEBI:30616"/>
    </ligand>
</feature>
<dbReference type="SMART" id="SM00562">
    <property type="entry name" value="NDK"/>
    <property type="match status" value="1"/>
</dbReference>
<comment type="cofactor">
    <cofactor evidence="11">
        <name>Mg(2+)</name>
        <dbReference type="ChEBI" id="CHEBI:18420"/>
    </cofactor>
</comment>
<dbReference type="CDD" id="cd04413">
    <property type="entry name" value="NDPk_I"/>
    <property type="match status" value="1"/>
</dbReference>
<evidence type="ECO:0000256" key="5">
    <source>
        <dbReference type="ARBA" id="ARBA00022723"/>
    </source>
</evidence>
<keyword evidence="4 11" id="KW-0808">Transferase</keyword>
<evidence type="ECO:0000256" key="7">
    <source>
        <dbReference type="ARBA" id="ARBA00022777"/>
    </source>
</evidence>
<comment type="catalytic activity">
    <reaction evidence="11">
        <text>a 2'-deoxyribonucleoside 5'-diphosphate + ATP = a 2'-deoxyribonucleoside 5'-triphosphate + ADP</text>
        <dbReference type="Rhea" id="RHEA:44640"/>
        <dbReference type="ChEBI" id="CHEBI:30616"/>
        <dbReference type="ChEBI" id="CHEBI:61560"/>
        <dbReference type="ChEBI" id="CHEBI:73316"/>
        <dbReference type="ChEBI" id="CHEBI:456216"/>
        <dbReference type="EC" id="2.7.4.6"/>
    </reaction>
</comment>
<gene>
    <name evidence="11" type="primary">ndk</name>
    <name evidence="15" type="ORF">ENP94_05385</name>
    <name evidence="16" type="ORF">ENS16_01070</name>
</gene>
<comment type="similarity">
    <text evidence="1 11 12 13">Belongs to the NDK family.</text>
</comment>
<feature type="binding site" evidence="11 12">
    <location>
        <position position="57"/>
    </location>
    <ligand>
        <name>ATP</name>
        <dbReference type="ChEBI" id="CHEBI:30616"/>
    </ligand>
</feature>
<dbReference type="PRINTS" id="PR01243">
    <property type="entry name" value="NUCDPKINASE"/>
</dbReference>